<evidence type="ECO:0000259" key="2">
    <source>
        <dbReference type="Pfam" id="PF11716"/>
    </source>
</evidence>
<dbReference type="Pfam" id="PF11716">
    <property type="entry name" value="MDMPI_N"/>
    <property type="match status" value="1"/>
</dbReference>
<dbReference type="NCBIfam" id="TIGR03083">
    <property type="entry name" value="maleylpyruvate isomerase family mycothiol-dependent enzyme"/>
    <property type="match status" value="1"/>
</dbReference>
<organism evidence="3 4">
    <name type="scientific">Williamsia limnetica</name>
    <dbReference type="NCBI Taxonomy" id="882452"/>
    <lineage>
        <taxon>Bacteria</taxon>
        <taxon>Bacillati</taxon>
        <taxon>Actinomycetota</taxon>
        <taxon>Actinomycetes</taxon>
        <taxon>Mycobacteriales</taxon>
        <taxon>Nocardiaceae</taxon>
        <taxon>Williamsia</taxon>
    </lineage>
</organism>
<dbReference type="Gene3D" id="1.20.120.450">
    <property type="entry name" value="dinb family like domain"/>
    <property type="match status" value="1"/>
</dbReference>
<dbReference type="RefSeq" id="WP_110472601.1">
    <property type="nucleotide sequence ID" value="NZ_QJSP01000024.1"/>
</dbReference>
<protein>
    <submittedName>
        <fullName evidence="3">Uncharacterized protein (TIGR03084 family)</fullName>
    </submittedName>
</protein>
<dbReference type="GO" id="GO:0046872">
    <property type="term" value="F:metal ion binding"/>
    <property type="evidence" value="ECO:0007669"/>
    <property type="project" value="InterPro"/>
</dbReference>
<dbReference type="InterPro" id="IPR013917">
    <property type="entry name" value="tRNA_wybutosine-synth"/>
</dbReference>
<dbReference type="InterPro" id="IPR034660">
    <property type="entry name" value="DinB/YfiT-like"/>
</dbReference>
<dbReference type="SUPFAM" id="SSF109854">
    <property type="entry name" value="DinB/YfiT-like putative metalloenzymes"/>
    <property type="match status" value="1"/>
</dbReference>
<dbReference type="Pfam" id="PF08608">
    <property type="entry name" value="Wyosine_form"/>
    <property type="match status" value="1"/>
</dbReference>
<name>A0A318RC39_WILLI</name>
<accession>A0A318RC39</accession>
<dbReference type="OrthoDB" id="113180at2"/>
<dbReference type="Proteomes" id="UP000247591">
    <property type="component" value="Unassembled WGS sequence"/>
</dbReference>
<dbReference type="NCBIfam" id="TIGR03084">
    <property type="entry name" value="TIGR03084 family metal-binding protein"/>
    <property type="match status" value="1"/>
</dbReference>
<feature type="domain" description="tRNA wybutosine-synthesis" evidence="1">
    <location>
        <begin position="183"/>
        <end position="227"/>
    </location>
</feature>
<evidence type="ECO:0000313" key="3">
    <source>
        <dbReference type="EMBL" id="PYE12173.1"/>
    </source>
</evidence>
<reference evidence="3 4" key="1">
    <citation type="submission" date="2018-06" db="EMBL/GenBank/DDBJ databases">
        <title>Genomic Encyclopedia of Type Strains, Phase IV (KMG-IV): sequencing the most valuable type-strain genomes for metagenomic binning, comparative biology and taxonomic classification.</title>
        <authorList>
            <person name="Goeker M."/>
        </authorList>
    </citation>
    <scope>NUCLEOTIDE SEQUENCE [LARGE SCALE GENOMIC DNA]</scope>
    <source>
        <strain evidence="3 4">DSM 45521</strain>
    </source>
</reference>
<dbReference type="InterPro" id="IPR017517">
    <property type="entry name" value="Maleyloyr_isom"/>
</dbReference>
<evidence type="ECO:0000259" key="1">
    <source>
        <dbReference type="Pfam" id="PF08608"/>
    </source>
</evidence>
<evidence type="ECO:0000313" key="4">
    <source>
        <dbReference type="Proteomes" id="UP000247591"/>
    </source>
</evidence>
<dbReference type="EMBL" id="QJSP01000024">
    <property type="protein sequence ID" value="PYE12173.1"/>
    <property type="molecule type" value="Genomic_DNA"/>
</dbReference>
<dbReference type="InterPro" id="IPR017518">
    <property type="entry name" value="CHP03084"/>
</dbReference>
<dbReference type="AlphaFoldDB" id="A0A318RC39"/>
<gene>
    <name evidence="3" type="ORF">DFR67_12413</name>
</gene>
<dbReference type="InterPro" id="IPR024344">
    <property type="entry name" value="MDMPI_metal-binding"/>
</dbReference>
<feature type="domain" description="Mycothiol-dependent maleylpyruvate isomerase metal-binding" evidence="2">
    <location>
        <begin position="12"/>
        <end position="147"/>
    </location>
</feature>
<sequence length="257" mass="27802">MSIVRTLVADLSAETDVVDGLVADLSEEGWDSATPAVGWRVRDQIAHLSWTDEQARIAATDPTAFDDILKVAWQNPTGFVDDGARDEAAKPTSLLLGQWRERRDALAAALIAAPEGVKLPWFGPPMSAASMATARLMEVWAHGLDIADALGVELEPTDRLKAIAHLGVRTRDFAYQVNGQIPPSDAFRIELKAPDGSTWSWGPEDAHQRVTGSALDFCLLVTQRRNRNELDIDTIGSDAAHWVTIAQCFAGPPGGGR</sequence>
<keyword evidence="4" id="KW-1185">Reference proteome</keyword>
<proteinExistence type="predicted"/>
<comment type="caution">
    <text evidence="3">The sequence shown here is derived from an EMBL/GenBank/DDBJ whole genome shotgun (WGS) entry which is preliminary data.</text>
</comment>